<dbReference type="EMBL" id="JAHZUY010000003">
    <property type="protein sequence ID" value="MBW8268319.1"/>
    <property type="molecule type" value="Genomic_DNA"/>
</dbReference>
<dbReference type="SUPFAM" id="SSF51283">
    <property type="entry name" value="dUTPase-like"/>
    <property type="match status" value="1"/>
</dbReference>
<dbReference type="PANTHER" id="PTHR11241:SF0">
    <property type="entry name" value="DEOXYURIDINE 5'-TRIPHOSPHATE NUCLEOTIDOHYDROLASE"/>
    <property type="match status" value="1"/>
</dbReference>
<comment type="caution">
    <text evidence="7">The sequence shown here is derived from an EMBL/GenBank/DDBJ whole genome shotgun (WGS) entry which is preliminary data.</text>
</comment>
<dbReference type="InterPro" id="IPR029054">
    <property type="entry name" value="dUTPase-like"/>
</dbReference>
<evidence type="ECO:0000256" key="5">
    <source>
        <dbReference type="ARBA" id="ARBA00047686"/>
    </source>
</evidence>
<keyword evidence="4" id="KW-0546">Nucleotide metabolism</keyword>
<sequence>MRMPVKRLSDTARLPFRASAGAAGYDLHADLRQGGTDAPPCLIPPGQRVTVPTGIALAIPEGCYGRIAPRSGLAIRGLDVLGGVVDADYRGEIMVILANHDHHRAVEIQHGERIAQLIIERIETPVVELVESLPSTWRGVGGFGSTGR</sequence>
<evidence type="ECO:0000256" key="3">
    <source>
        <dbReference type="ARBA" id="ARBA00022801"/>
    </source>
</evidence>
<dbReference type="CDD" id="cd07557">
    <property type="entry name" value="trimeric_dUTPase"/>
    <property type="match status" value="1"/>
</dbReference>
<evidence type="ECO:0000313" key="8">
    <source>
        <dbReference type="Proteomes" id="UP001519924"/>
    </source>
</evidence>
<evidence type="ECO:0000256" key="1">
    <source>
        <dbReference type="ARBA" id="ARBA00006581"/>
    </source>
</evidence>
<dbReference type="EC" id="3.6.1.23" evidence="2"/>
<proteinExistence type="inferred from homology"/>
<evidence type="ECO:0000259" key="6">
    <source>
        <dbReference type="Pfam" id="PF00692"/>
    </source>
</evidence>
<dbReference type="PANTHER" id="PTHR11241">
    <property type="entry name" value="DEOXYURIDINE 5'-TRIPHOSPHATE NUCLEOTIDOHYDROLASE"/>
    <property type="match status" value="1"/>
</dbReference>
<comment type="catalytic activity">
    <reaction evidence="5">
        <text>dUTP + H2O = dUMP + diphosphate + H(+)</text>
        <dbReference type="Rhea" id="RHEA:10248"/>
        <dbReference type="ChEBI" id="CHEBI:15377"/>
        <dbReference type="ChEBI" id="CHEBI:15378"/>
        <dbReference type="ChEBI" id="CHEBI:33019"/>
        <dbReference type="ChEBI" id="CHEBI:61555"/>
        <dbReference type="ChEBI" id="CHEBI:246422"/>
        <dbReference type="EC" id="3.6.1.23"/>
    </reaction>
</comment>
<dbReference type="GO" id="GO:0004170">
    <property type="term" value="F:dUTP diphosphatase activity"/>
    <property type="evidence" value="ECO:0007669"/>
    <property type="project" value="UniProtKB-EC"/>
</dbReference>
<dbReference type="InterPro" id="IPR008181">
    <property type="entry name" value="dUTPase"/>
</dbReference>
<accession>A0ABS7EYF2</accession>
<evidence type="ECO:0000313" key="7">
    <source>
        <dbReference type="EMBL" id="MBW8268319.1"/>
    </source>
</evidence>
<organism evidence="7 8">
    <name type="scientific">Caldovatus aquaticus</name>
    <dbReference type="NCBI Taxonomy" id="2865671"/>
    <lineage>
        <taxon>Bacteria</taxon>
        <taxon>Pseudomonadati</taxon>
        <taxon>Pseudomonadota</taxon>
        <taxon>Alphaproteobacteria</taxon>
        <taxon>Acetobacterales</taxon>
        <taxon>Roseomonadaceae</taxon>
        <taxon>Caldovatus</taxon>
    </lineage>
</organism>
<dbReference type="Gene3D" id="2.70.40.10">
    <property type="match status" value="1"/>
</dbReference>
<evidence type="ECO:0000256" key="2">
    <source>
        <dbReference type="ARBA" id="ARBA00012379"/>
    </source>
</evidence>
<dbReference type="NCBIfam" id="TIGR00576">
    <property type="entry name" value="dut"/>
    <property type="match status" value="1"/>
</dbReference>
<dbReference type="Proteomes" id="UP001519924">
    <property type="component" value="Unassembled WGS sequence"/>
</dbReference>
<keyword evidence="8" id="KW-1185">Reference proteome</keyword>
<evidence type="ECO:0000256" key="4">
    <source>
        <dbReference type="ARBA" id="ARBA00023080"/>
    </source>
</evidence>
<dbReference type="InterPro" id="IPR033704">
    <property type="entry name" value="dUTPase_trimeric"/>
</dbReference>
<name>A0ABS7EYF2_9PROT</name>
<feature type="domain" description="dUTPase-like" evidence="6">
    <location>
        <begin position="12"/>
        <end position="147"/>
    </location>
</feature>
<dbReference type="NCBIfam" id="NF001862">
    <property type="entry name" value="PRK00601.1"/>
    <property type="match status" value="1"/>
</dbReference>
<dbReference type="Pfam" id="PF00692">
    <property type="entry name" value="dUTPase"/>
    <property type="match status" value="1"/>
</dbReference>
<comment type="similarity">
    <text evidence="1">Belongs to the dUTPase family.</text>
</comment>
<dbReference type="InterPro" id="IPR036157">
    <property type="entry name" value="dUTPase-like_sf"/>
</dbReference>
<protein>
    <recommendedName>
        <fullName evidence="2">dUTP diphosphatase</fullName>
        <ecNumber evidence="2">3.6.1.23</ecNumber>
    </recommendedName>
</protein>
<dbReference type="RefSeq" id="WP_220115826.1">
    <property type="nucleotide sequence ID" value="NZ_JAHZUY010000003.1"/>
</dbReference>
<gene>
    <name evidence="7" type="primary">dut</name>
    <name evidence="7" type="ORF">K1J50_02345</name>
</gene>
<reference evidence="7 8" key="1">
    <citation type="submission" date="2021-08" db="EMBL/GenBank/DDBJ databases">
        <title>Caldovatus sediminis gen. nov., sp. nov., a moderately thermophilic bacterium isolated from a hot spring.</title>
        <authorList>
            <person name="Hu C.-J."/>
            <person name="Li W.-J."/>
            <person name="Xian W.-D."/>
        </authorList>
    </citation>
    <scope>NUCLEOTIDE SEQUENCE [LARGE SCALE GENOMIC DNA]</scope>
    <source>
        <strain evidence="7 8">SYSU G05006</strain>
    </source>
</reference>
<keyword evidence="3 7" id="KW-0378">Hydrolase</keyword>